<evidence type="ECO:0000256" key="2">
    <source>
        <dbReference type="ARBA" id="ARBA00022679"/>
    </source>
</evidence>
<evidence type="ECO:0000256" key="7">
    <source>
        <dbReference type="RuleBase" id="RU000417"/>
    </source>
</evidence>
<dbReference type="GO" id="GO:0003677">
    <property type="term" value="F:DNA binding"/>
    <property type="evidence" value="ECO:0007669"/>
    <property type="project" value="TreeGrafter"/>
</dbReference>
<dbReference type="InterPro" id="IPR001525">
    <property type="entry name" value="C5_MeTfrase"/>
</dbReference>
<proteinExistence type="inferred from homology"/>
<dbReference type="CDD" id="cd00315">
    <property type="entry name" value="Cyt_C5_DNA_methylase"/>
    <property type="match status" value="1"/>
</dbReference>
<comment type="catalytic activity">
    <reaction evidence="7">
        <text>a 2'-deoxycytidine in DNA + S-adenosyl-L-methionine = a 5-methyl-2'-deoxycytidine in DNA + S-adenosyl-L-homocysteine + H(+)</text>
        <dbReference type="Rhea" id="RHEA:13681"/>
        <dbReference type="Rhea" id="RHEA-COMP:11369"/>
        <dbReference type="Rhea" id="RHEA-COMP:11370"/>
        <dbReference type="ChEBI" id="CHEBI:15378"/>
        <dbReference type="ChEBI" id="CHEBI:57856"/>
        <dbReference type="ChEBI" id="CHEBI:59789"/>
        <dbReference type="ChEBI" id="CHEBI:85452"/>
        <dbReference type="ChEBI" id="CHEBI:85454"/>
        <dbReference type="EC" id="2.1.1.37"/>
    </reaction>
</comment>
<dbReference type="InterPro" id="IPR031303">
    <property type="entry name" value="C5_meth_CS"/>
</dbReference>
<accession>F6EEX6</accession>
<dbReference type="GO" id="GO:0009307">
    <property type="term" value="P:DNA restriction-modification system"/>
    <property type="evidence" value="ECO:0007669"/>
    <property type="project" value="UniProtKB-KW"/>
</dbReference>
<dbReference type="EC" id="2.1.1.37" evidence="7"/>
<dbReference type="Pfam" id="PF00145">
    <property type="entry name" value="DNA_methylase"/>
    <property type="match status" value="2"/>
</dbReference>
<dbReference type="PROSITE" id="PS00095">
    <property type="entry name" value="C5_MTASE_2"/>
    <property type="match status" value="1"/>
</dbReference>
<dbReference type="PRINTS" id="PR00105">
    <property type="entry name" value="C5METTRFRASE"/>
</dbReference>
<dbReference type="NCBIfam" id="TIGR00675">
    <property type="entry name" value="dcm"/>
    <property type="match status" value="1"/>
</dbReference>
<dbReference type="AlphaFoldDB" id="F6EEX6"/>
<keyword evidence="9" id="KW-1185">Reference proteome</keyword>
<dbReference type="InterPro" id="IPR018117">
    <property type="entry name" value="C5_DNA_meth_AS"/>
</dbReference>
<evidence type="ECO:0000313" key="9">
    <source>
        <dbReference type="Proteomes" id="UP000009235"/>
    </source>
</evidence>
<reference evidence="8 9" key="1">
    <citation type="journal article" date="2011" name="J. Bacteriol.">
        <title>Complete genome sequence of Amycolicicoccus subflavus DQS3-9A1T, an actinomycete isolated from crude oil-polluted soil.</title>
        <authorList>
            <person name="Cai M."/>
            <person name="Chen W.M."/>
            <person name="Nie Y."/>
            <person name="Chi C.Q."/>
            <person name="Wang Y.N."/>
            <person name="Tang Y.Q."/>
            <person name="Li G.Y."/>
            <person name="Wu X.L."/>
        </authorList>
    </citation>
    <scope>NUCLEOTIDE SEQUENCE [LARGE SCALE GENOMIC DNA]</scope>
    <source>
        <strain evidence="9">DSM 45089 / DQS3-9A1</strain>
    </source>
</reference>
<protein>
    <recommendedName>
        <fullName evidence="7">Cytosine-specific methyltransferase</fullName>
        <ecNumber evidence="7">2.1.1.37</ecNumber>
    </recommendedName>
</protein>
<comment type="similarity">
    <text evidence="5 6">Belongs to the class I-like SAM-binding methyltransferase superfamily. C5-methyltransferase family.</text>
</comment>
<dbReference type="Gene3D" id="3.90.120.10">
    <property type="entry name" value="DNA Methylase, subunit A, domain 2"/>
    <property type="match status" value="1"/>
</dbReference>
<dbReference type="PANTHER" id="PTHR10629:SF52">
    <property type="entry name" value="DNA (CYTOSINE-5)-METHYLTRANSFERASE 1"/>
    <property type="match status" value="1"/>
</dbReference>
<evidence type="ECO:0000256" key="4">
    <source>
        <dbReference type="ARBA" id="ARBA00022747"/>
    </source>
</evidence>
<dbReference type="KEGG" id="asd:AS9A_3675"/>
<dbReference type="PROSITE" id="PS51679">
    <property type="entry name" value="SAM_MT_C5"/>
    <property type="match status" value="1"/>
</dbReference>
<dbReference type="PROSITE" id="PS00094">
    <property type="entry name" value="C5_MTASE_1"/>
    <property type="match status" value="1"/>
</dbReference>
<name>F6EEX6_HOYSD</name>
<dbReference type="GO" id="GO:0003886">
    <property type="term" value="F:DNA (cytosine-5-)-methyltransferase activity"/>
    <property type="evidence" value="ECO:0007669"/>
    <property type="project" value="UniProtKB-EC"/>
</dbReference>
<dbReference type="STRING" id="443218.AS9A_3675"/>
<keyword evidence="3 5" id="KW-0949">S-adenosyl-L-methionine</keyword>
<keyword evidence="2 5" id="KW-0808">Transferase</keyword>
<dbReference type="eggNOG" id="COG0270">
    <property type="taxonomic scope" value="Bacteria"/>
</dbReference>
<organism evidence="8 9">
    <name type="scientific">Hoyosella subflava (strain DSM 45089 / JCM 17490 / NBRC 109087 / DQS3-9A1)</name>
    <name type="common">Amycolicicoccus subflavus</name>
    <dbReference type="NCBI Taxonomy" id="443218"/>
    <lineage>
        <taxon>Bacteria</taxon>
        <taxon>Bacillati</taxon>
        <taxon>Actinomycetota</taxon>
        <taxon>Actinomycetes</taxon>
        <taxon>Mycobacteriales</taxon>
        <taxon>Hoyosellaceae</taxon>
        <taxon>Hoyosella</taxon>
    </lineage>
</organism>
<sequence length="339" mass="36501">MTEELTCLEICAGAGGQSLGLEIAGFRHELAVEIEPEPCATLRLNRPSWKVHEGDVREVRGRDFRGVDLIAGGVPCPPFSIAGHQLGADDERDLFPEALRLVAQARPAAVMLENVRGLSTARFAPYRQSILDRLDSLGYNADWQVLNASEFGVPQLRPRFILVAAKRRFMRRFEWPGAKGTPPTVGETLYRFMAQDGWPGAGHWAAGAEGIGPTIVGGSRKHGGPDLGPTRARAAWLALGVDGRGIADAAPGTETPMDFTPRLTLEMVAALQGFPPEWQFSGRKTAAYRQIGNAFPPPVATAIGGSIRRMLAGGAATNRRSRAAAVRKDRLLQPVRAVG</sequence>
<dbReference type="GO" id="GO:0044027">
    <property type="term" value="P:negative regulation of gene expression via chromosomal CpG island methylation"/>
    <property type="evidence" value="ECO:0007669"/>
    <property type="project" value="TreeGrafter"/>
</dbReference>
<dbReference type="Proteomes" id="UP000009235">
    <property type="component" value="Chromosome"/>
</dbReference>
<dbReference type="SUPFAM" id="SSF53335">
    <property type="entry name" value="S-adenosyl-L-methionine-dependent methyltransferases"/>
    <property type="match status" value="1"/>
</dbReference>
<dbReference type="InterPro" id="IPR029063">
    <property type="entry name" value="SAM-dependent_MTases_sf"/>
</dbReference>
<dbReference type="PANTHER" id="PTHR10629">
    <property type="entry name" value="CYTOSINE-SPECIFIC METHYLTRANSFERASE"/>
    <property type="match status" value="1"/>
</dbReference>
<dbReference type="InterPro" id="IPR050390">
    <property type="entry name" value="C5-Methyltransferase"/>
</dbReference>
<feature type="active site" evidence="5">
    <location>
        <position position="76"/>
    </location>
</feature>
<dbReference type="GO" id="GO:0032259">
    <property type="term" value="P:methylation"/>
    <property type="evidence" value="ECO:0007669"/>
    <property type="project" value="UniProtKB-KW"/>
</dbReference>
<keyword evidence="4" id="KW-0680">Restriction system</keyword>
<evidence type="ECO:0000256" key="1">
    <source>
        <dbReference type="ARBA" id="ARBA00022603"/>
    </source>
</evidence>
<evidence type="ECO:0000313" key="8">
    <source>
        <dbReference type="EMBL" id="AEF42113.1"/>
    </source>
</evidence>
<evidence type="ECO:0000256" key="3">
    <source>
        <dbReference type="ARBA" id="ARBA00022691"/>
    </source>
</evidence>
<dbReference type="REBASE" id="35730">
    <property type="entry name" value="M.Asu9A1ORF3675P"/>
</dbReference>
<evidence type="ECO:0000256" key="5">
    <source>
        <dbReference type="PROSITE-ProRule" id="PRU01016"/>
    </source>
</evidence>
<dbReference type="HOGENOM" id="CLU_006958_2_0_11"/>
<dbReference type="Gene3D" id="3.40.50.150">
    <property type="entry name" value="Vaccinia Virus protein VP39"/>
    <property type="match status" value="1"/>
</dbReference>
<gene>
    <name evidence="8" type="ordered locus">AS9A_3675</name>
</gene>
<evidence type="ECO:0000256" key="6">
    <source>
        <dbReference type="RuleBase" id="RU000416"/>
    </source>
</evidence>
<keyword evidence="1 5" id="KW-0489">Methyltransferase</keyword>
<dbReference type="EMBL" id="CP002786">
    <property type="protein sequence ID" value="AEF42113.1"/>
    <property type="molecule type" value="Genomic_DNA"/>
</dbReference>